<dbReference type="Pfam" id="PF03472">
    <property type="entry name" value="Autoind_bind"/>
    <property type="match status" value="1"/>
</dbReference>
<proteinExistence type="predicted"/>
<gene>
    <name evidence="5" type="ORF">GCM10019071_34990</name>
</gene>
<dbReference type="SUPFAM" id="SSF46894">
    <property type="entry name" value="C-terminal effector domain of the bipartite response regulators"/>
    <property type="match status" value="1"/>
</dbReference>
<dbReference type="InterPro" id="IPR000792">
    <property type="entry name" value="Tscrpt_reg_LuxR_C"/>
</dbReference>
<evidence type="ECO:0000256" key="1">
    <source>
        <dbReference type="ARBA" id="ARBA00023015"/>
    </source>
</evidence>
<dbReference type="InterPro" id="IPR016032">
    <property type="entry name" value="Sig_transdc_resp-reg_C-effctor"/>
</dbReference>
<evidence type="ECO:0000313" key="6">
    <source>
        <dbReference type="Proteomes" id="UP000628109"/>
    </source>
</evidence>
<dbReference type="InterPro" id="IPR005143">
    <property type="entry name" value="TF_LuxR_autoind-bd_dom"/>
</dbReference>
<dbReference type="SUPFAM" id="SSF75516">
    <property type="entry name" value="Pheromone-binding domain of LuxR-like quorum-sensing transcription factors"/>
    <property type="match status" value="1"/>
</dbReference>
<reference evidence="6" key="1">
    <citation type="journal article" date="2019" name="Int. J. Syst. Evol. Microbiol.">
        <title>The Global Catalogue of Microorganisms (GCM) 10K type strain sequencing project: providing services to taxonomists for standard genome sequencing and annotation.</title>
        <authorList>
            <consortium name="The Broad Institute Genomics Platform"/>
            <consortium name="The Broad Institute Genome Sequencing Center for Infectious Disease"/>
            <person name="Wu L."/>
            <person name="Ma J."/>
        </authorList>
    </citation>
    <scope>NUCLEOTIDE SEQUENCE [LARGE SCALE GENOMIC DNA]</scope>
    <source>
        <strain evidence="6">CCM 7327</strain>
    </source>
</reference>
<sequence>MIGDAGQLATLADDLLRALRKVASREELAALMTCLAGEIGFRHFALIHHDPLAGERPDRVDIRDYPAAIVDRLFDQGQLRRDPVIRGCLFSDGAFLWSDLDKIITFTRQDRHSLEFGAGHGLNEGITVPHILLGECIGSCTFAGVSNPELASRYLGFAQITGIFAFQAARRMLLASPLIGPAPRLHPRPRDCVVLAGRGFSNKEIARELGLTPRTVDGYLTEARRLFDAHDRAELVVSAVLAGEIGLDELKPRQTE</sequence>
<dbReference type="SMART" id="SM00421">
    <property type="entry name" value="HTH_LUXR"/>
    <property type="match status" value="1"/>
</dbReference>
<evidence type="ECO:0000256" key="3">
    <source>
        <dbReference type="ARBA" id="ARBA00023163"/>
    </source>
</evidence>
<protein>
    <submittedName>
        <fullName evidence="5">Transcriptional regulator</fullName>
    </submittedName>
</protein>
<comment type="caution">
    <text evidence="5">The sequence shown here is derived from an EMBL/GenBank/DDBJ whole genome shotgun (WGS) entry which is preliminary data.</text>
</comment>
<keyword evidence="1" id="KW-0805">Transcription regulation</keyword>
<dbReference type="Pfam" id="PF00196">
    <property type="entry name" value="GerE"/>
    <property type="match status" value="1"/>
</dbReference>
<dbReference type="Proteomes" id="UP000628109">
    <property type="component" value="Unassembled WGS sequence"/>
</dbReference>
<organism evidence="5 6">
    <name type="scientific">Sphingobium fuliginis (strain ATCC 27551)</name>
    <dbReference type="NCBI Taxonomy" id="336203"/>
    <lineage>
        <taxon>Bacteria</taxon>
        <taxon>Pseudomonadati</taxon>
        <taxon>Pseudomonadota</taxon>
        <taxon>Alphaproteobacteria</taxon>
        <taxon>Sphingomonadales</taxon>
        <taxon>Sphingomonadaceae</taxon>
        <taxon>Sphingobium</taxon>
    </lineage>
</organism>
<keyword evidence="3" id="KW-0804">Transcription</keyword>
<dbReference type="RefSeq" id="WP_083199183.1">
    <property type="nucleotide sequence ID" value="NZ_BMDU01000009.1"/>
</dbReference>
<keyword evidence="6" id="KW-1185">Reference proteome</keyword>
<dbReference type="InterPro" id="IPR036388">
    <property type="entry name" value="WH-like_DNA-bd_sf"/>
</dbReference>
<feature type="domain" description="HTH luxR-type" evidence="4">
    <location>
        <begin position="178"/>
        <end position="243"/>
    </location>
</feature>
<dbReference type="CDD" id="cd06170">
    <property type="entry name" value="LuxR_C_like"/>
    <property type="match status" value="1"/>
</dbReference>
<dbReference type="PROSITE" id="PS50043">
    <property type="entry name" value="HTH_LUXR_2"/>
    <property type="match status" value="1"/>
</dbReference>
<name>A0ABQ1F6U8_SPHSA</name>
<accession>A0ABQ1F6U8</accession>
<evidence type="ECO:0000259" key="4">
    <source>
        <dbReference type="PROSITE" id="PS50043"/>
    </source>
</evidence>
<keyword evidence="2" id="KW-0238">DNA-binding</keyword>
<evidence type="ECO:0000313" key="5">
    <source>
        <dbReference type="EMBL" id="GGA01408.1"/>
    </source>
</evidence>
<dbReference type="InterPro" id="IPR036693">
    <property type="entry name" value="TF_LuxR_autoind-bd_dom_sf"/>
</dbReference>
<evidence type="ECO:0000256" key="2">
    <source>
        <dbReference type="ARBA" id="ARBA00023125"/>
    </source>
</evidence>
<dbReference type="EMBL" id="BMDU01000009">
    <property type="protein sequence ID" value="GGA01408.1"/>
    <property type="molecule type" value="Genomic_DNA"/>
</dbReference>
<dbReference type="Gene3D" id="3.30.450.80">
    <property type="entry name" value="Transcription factor LuxR-like, autoinducer-binding domain"/>
    <property type="match status" value="1"/>
</dbReference>
<dbReference type="Gene3D" id="1.10.10.10">
    <property type="entry name" value="Winged helix-like DNA-binding domain superfamily/Winged helix DNA-binding domain"/>
    <property type="match status" value="1"/>
</dbReference>